<evidence type="ECO:0000313" key="2">
    <source>
        <dbReference type="Proteomes" id="UP001295462"/>
    </source>
</evidence>
<dbReference type="AlphaFoldDB" id="A0AAU9R028"/>
<proteinExistence type="predicted"/>
<sequence>MRKGFTTLIIAVIAIAGIALSAKSLNEWKLELECVTQKADELNKIYEGISNNYNNVSDPVLRNRIDKSYNQKRKDLQDLINSSRSERWKICDVDNHIV</sequence>
<dbReference type="Proteomes" id="UP001295462">
    <property type="component" value="Unassembled WGS sequence"/>
</dbReference>
<dbReference type="EMBL" id="CAKMUD010000149">
    <property type="protein sequence ID" value="CAH1603975.1"/>
    <property type="molecule type" value="Genomic_DNA"/>
</dbReference>
<accession>A0AAU9R028</accession>
<comment type="caution">
    <text evidence="1">The sequence shown here is derived from an EMBL/GenBank/DDBJ whole genome shotgun (WGS) entry which is preliminary data.</text>
</comment>
<reference evidence="1" key="1">
    <citation type="submission" date="2022-01" db="EMBL/GenBank/DDBJ databases">
        <authorList>
            <person name="Lagorce A."/>
        </authorList>
    </citation>
    <scope>NUCLEOTIDE SEQUENCE</scope>
    <source>
        <strain evidence="1">Th15_F1_A12</strain>
    </source>
</reference>
<protein>
    <recommendedName>
        <fullName evidence="3">TMhelix containing protein</fullName>
    </recommendedName>
</protein>
<evidence type="ECO:0008006" key="3">
    <source>
        <dbReference type="Google" id="ProtNLM"/>
    </source>
</evidence>
<dbReference type="RefSeq" id="WP_409588140.1">
    <property type="nucleotide sequence ID" value="NZ_CAKMTZ010000002.1"/>
</dbReference>
<name>A0AAU9R028_9VIBR</name>
<evidence type="ECO:0000313" key="1">
    <source>
        <dbReference type="EMBL" id="CAH1603975.1"/>
    </source>
</evidence>
<organism evidence="1 2">
    <name type="scientific">Vibrio jasicida</name>
    <dbReference type="NCBI Taxonomy" id="766224"/>
    <lineage>
        <taxon>Bacteria</taxon>
        <taxon>Pseudomonadati</taxon>
        <taxon>Pseudomonadota</taxon>
        <taxon>Gammaproteobacteria</taxon>
        <taxon>Vibrionales</taxon>
        <taxon>Vibrionaceae</taxon>
        <taxon>Vibrio</taxon>
    </lineage>
</organism>
<gene>
    <name evidence="1" type="ORF">THF1A12_90079</name>
</gene>